<dbReference type="RefSeq" id="WP_100345249.1">
    <property type="nucleotide sequence ID" value="NZ_PGFB01000004.1"/>
</dbReference>
<evidence type="ECO:0000256" key="2">
    <source>
        <dbReference type="ARBA" id="ARBA00022857"/>
    </source>
</evidence>
<protein>
    <recommendedName>
        <fullName evidence="4">2-dehydropantoate 2-reductase</fullName>
        <ecNumber evidence="4">1.1.1.169</ecNumber>
    </recommendedName>
    <alternativeName>
        <fullName evidence="4">Ketopantoate reductase</fullName>
    </alternativeName>
</protein>
<dbReference type="Gene3D" id="1.10.1040.10">
    <property type="entry name" value="N-(1-d-carboxylethyl)-l-norvaline Dehydrogenase, domain 2"/>
    <property type="match status" value="1"/>
</dbReference>
<dbReference type="GO" id="GO:0015940">
    <property type="term" value="P:pantothenate biosynthetic process"/>
    <property type="evidence" value="ECO:0007669"/>
    <property type="project" value="UniProtKB-UniPathway"/>
</dbReference>
<dbReference type="EMBL" id="PGFB01000004">
    <property type="protein sequence ID" value="PJJ61518.1"/>
    <property type="molecule type" value="Genomic_DNA"/>
</dbReference>
<dbReference type="Proteomes" id="UP000230161">
    <property type="component" value="Unassembled WGS sequence"/>
</dbReference>
<organism evidence="7 8">
    <name type="scientific">Compostimonas suwonensis</name>
    <dbReference type="NCBI Taxonomy" id="1048394"/>
    <lineage>
        <taxon>Bacteria</taxon>
        <taxon>Bacillati</taxon>
        <taxon>Actinomycetota</taxon>
        <taxon>Actinomycetes</taxon>
        <taxon>Micrococcales</taxon>
        <taxon>Microbacteriaceae</taxon>
        <taxon>Compostimonas</taxon>
    </lineage>
</organism>
<name>A0A2M9BU89_9MICO</name>
<dbReference type="Gene3D" id="3.40.50.720">
    <property type="entry name" value="NAD(P)-binding Rossmann-like Domain"/>
    <property type="match status" value="1"/>
</dbReference>
<dbReference type="UniPathway" id="UPA00028">
    <property type="reaction ID" value="UER00004"/>
</dbReference>
<comment type="function">
    <text evidence="4">Catalyzes the NADPH-dependent reduction of ketopantoate into pantoic acid.</text>
</comment>
<comment type="pathway">
    <text evidence="4">Cofactor biosynthesis; (R)-pantothenate biosynthesis; (R)-pantoate from 3-methyl-2-oxobutanoate: step 2/2.</text>
</comment>
<dbReference type="InterPro" id="IPR013332">
    <property type="entry name" value="KPR_N"/>
</dbReference>
<dbReference type="InterPro" id="IPR036291">
    <property type="entry name" value="NAD(P)-bd_dom_sf"/>
</dbReference>
<sequence>MRIAVVGAGAVGGTMAALLDRAGHDVEVTARGEQLDAVRAGGLVLDGGWGSHTAPVTASPRLTERPDLALVATKAMDAEAAIRENARALDGTTVIVVQNGLRGVDVARAALPAAQTVGMLAMFAASYLSPGHVTVTTPAPSYLGGGTGPVTERVRELGGILREAFPVVELPNFVGAQWTKLLVNHVNAMPAITGLSAQQTIAHPGLRAIVTQSMREAVRVGEARGIRFGSMQGLGDARLRLFARLPRAIGGVLPRLMAARMGATPNPGSTLQSIRRGKPTEIDYLNGAVVSEGELAGVATPVSRELVALVHEVERTGRFLPPDEVVRRVPLG</sequence>
<evidence type="ECO:0000259" key="6">
    <source>
        <dbReference type="Pfam" id="PF08546"/>
    </source>
</evidence>
<keyword evidence="2 4" id="KW-0521">NADP</keyword>
<comment type="similarity">
    <text evidence="1 4">Belongs to the ketopantoate reductase family.</text>
</comment>
<dbReference type="InterPro" id="IPR051402">
    <property type="entry name" value="KPR-Related"/>
</dbReference>
<reference evidence="7 8" key="1">
    <citation type="submission" date="2017-11" db="EMBL/GenBank/DDBJ databases">
        <title>Genomic Encyclopedia of Archaeal and Bacterial Type Strains, Phase II (KMG-II): From Individual Species to Whole Genera.</title>
        <authorList>
            <person name="Goeker M."/>
        </authorList>
    </citation>
    <scope>NUCLEOTIDE SEQUENCE [LARGE SCALE GENOMIC DNA]</scope>
    <source>
        <strain evidence="7 8">DSM 25625</strain>
    </source>
</reference>
<dbReference type="PANTHER" id="PTHR21708:SF26">
    <property type="entry name" value="2-DEHYDROPANTOATE 2-REDUCTASE"/>
    <property type="match status" value="1"/>
</dbReference>
<dbReference type="Pfam" id="PF08546">
    <property type="entry name" value="ApbA_C"/>
    <property type="match status" value="1"/>
</dbReference>
<keyword evidence="3 4" id="KW-0560">Oxidoreductase</keyword>
<comment type="caution">
    <text evidence="7">The sequence shown here is derived from an EMBL/GenBank/DDBJ whole genome shotgun (WGS) entry which is preliminary data.</text>
</comment>
<evidence type="ECO:0000256" key="1">
    <source>
        <dbReference type="ARBA" id="ARBA00007870"/>
    </source>
</evidence>
<evidence type="ECO:0000313" key="7">
    <source>
        <dbReference type="EMBL" id="PJJ61518.1"/>
    </source>
</evidence>
<feature type="domain" description="Ketopantoate reductase N-terminal" evidence="5">
    <location>
        <begin position="3"/>
        <end position="144"/>
    </location>
</feature>
<evidence type="ECO:0000313" key="8">
    <source>
        <dbReference type="Proteomes" id="UP000230161"/>
    </source>
</evidence>
<dbReference type="InterPro" id="IPR008927">
    <property type="entry name" value="6-PGluconate_DH-like_C_sf"/>
</dbReference>
<dbReference type="InterPro" id="IPR013752">
    <property type="entry name" value="KPA_reductase"/>
</dbReference>
<proteinExistence type="inferred from homology"/>
<dbReference type="InterPro" id="IPR003710">
    <property type="entry name" value="ApbA"/>
</dbReference>
<accession>A0A2M9BU89</accession>
<dbReference type="GO" id="GO:0005737">
    <property type="term" value="C:cytoplasm"/>
    <property type="evidence" value="ECO:0007669"/>
    <property type="project" value="TreeGrafter"/>
</dbReference>
<comment type="catalytic activity">
    <reaction evidence="4">
        <text>(R)-pantoate + NADP(+) = 2-dehydropantoate + NADPH + H(+)</text>
        <dbReference type="Rhea" id="RHEA:16233"/>
        <dbReference type="ChEBI" id="CHEBI:11561"/>
        <dbReference type="ChEBI" id="CHEBI:15378"/>
        <dbReference type="ChEBI" id="CHEBI:15980"/>
        <dbReference type="ChEBI" id="CHEBI:57783"/>
        <dbReference type="ChEBI" id="CHEBI:58349"/>
        <dbReference type="EC" id="1.1.1.169"/>
    </reaction>
</comment>
<keyword evidence="4" id="KW-0566">Pantothenate biosynthesis</keyword>
<dbReference type="InterPro" id="IPR013328">
    <property type="entry name" value="6PGD_dom2"/>
</dbReference>
<keyword evidence="8" id="KW-1185">Reference proteome</keyword>
<dbReference type="GO" id="GO:0008677">
    <property type="term" value="F:2-dehydropantoate 2-reductase activity"/>
    <property type="evidence" value="ECO:0007669"/>
    <property type="project" value="UniProtKB-EC"/>
</dbReference>
<dbReference type="OrthoDB" id="9796561at2"/>
<dbReference type="SUPFAM" id="SSF48179">
    <property type="entry name" value="6-phosphogluconate dehydrogenase C-terminal domain-like"/>
    <property type="match status" value="1"/>
</dbReference>
<dbReference type="NCBIfam" id="TIGR00745">
    <property type="entry name" value="apbA_panE"/>
    <property type="match status" value="1"/>
</dbReference>
<evidence type="ECO:0000259" key="5">
    <source>
        <dbReference type="Pfam" id="PF02558"/>
    </source>
</evidence>
<feature type="domain" description="Ketopantoate reductase C-terminal" evidence="6">
    <location>
        <begin position="172"/>
        <end position="314"/>
    </location>
</feature>
<dbReference type="PANTHER" id="PTHR21708">
    <property type="entry name" value="PROBABLE 2-DEHYDROPANTOATE 2-REDUCTASE"/>
    <property type="match status" value="1"/>
</dbReference>
<evidence type="ECO:0000256" key="3">
    <source>
        <dbReference type="ARBA" id="ARBA00023002"/>
    </source>
</evidence>
<dbReference type="EC" id="1.1.1.169" evidence="4"/>
<dbReference type="AlphaFoldDB" id="A0A2M9BU89"/>
<dbReference type="SUPFAM" id="SSF51735">
    <property type="entry name" value="NAD(P)-binding Rossmann-fold domains"/>
    <property type="match status" value="1"/>
</dbReference>
<gene>
    <name evidence="7" type="ORF">CLV54_2463</name>
</gene>
<evidence type="ECO:0000256" key="4">
    <source>
        <dbReference type="RuleBase" id="RU362068"/>
    </source>
</evidence>
<dbReference type="Pfam" id="PF02558">
    <property type="entry name" value="ApbA"/>
    <property type="match status" value="1"/>
</dbReference>